<dbReference type="VEuPathDB" id="VectorBase:BGLB024008"/>
<comment type="subcellular location">
    <subcellularLocation>
        <location evidence="1">Membrane</location>
    </subcellularLocation>
</comment>
<evidence type="ECO:0000256" key="1">
    <source>
        <dbReference type="ARBA" id="ARBA00004370"/>
    </source>
</evidence>
<feature type="domain" description="G-protein coupled receptors family 1 profile" evidence="7">
    <location>
        <begin position="50"/>
        <end position="346"/>
    </location>
</feature>
<organism evidence="8 9">
    <name type="scientific">Biomphalaria glabrata</name>
    <name type="common">Bloodfluke planorb</name>
    <name type="synonym">Freshwater snail</name>
    <dbReference type="NCBI Taxonomy" id="6526"/>
    <lineage>
        <taxon>Eukaryota</taxon>
        <taxon>Metazoa</taxon>
        <taxon>Spiralia</taxon>
        <taxon>Lophotrochozoa</taxon>
        <taxon>Mollusca</taxon>
        <taxon>Gastropoda</taxon>
        <taxon>Heterobranchia</taxon>
        <taxon>Euthyneura</taxon>
        <taxon>Panpulmonata</taxon>
        <taxon>Hygrophila</taxon>
        <taxon>Lymnaeoidea</taxon>
        <taxon>Planorbidae</taxon>
        <taxon>Biomphalaria</taxon>
    </lineage>
</organism>
<evidence type="ECO:0000313" key="9">
    <source>
        <dbReference type="Proteomes" id="UP000076420"/>
    </source>
</evidence>
<dbReference type="Proteomes" id="UP000076420">
    <property type="component" value="Unassembled WGS sequence"/>
</dbReference>
<evidence type="ECO:0000256" key="3">
    <source>
        <dbReference type="ARBA" id="ARBA00022989"/>
    </source>
</evidence>
<keyword evidence="5" id="KW-0807">Transducer</keyword>
<feature type="transmembrane region" description="Helical" evidence="6">
    <location>
        <begin position="69"/>
        <end position="91"/>
    </location>
</feature>
<gene>
    <name evidence="8" type="primary">106069711</name>
</gene>
<feature type="transmembrane region" description="Helical" evidence="6">
    <location>
        <begin position="153"/>
        <end position="176"/>
    </location>
</feature>
<dbReference type="VEuPathDB" id="VectorBase:BGLAX_036216"/>
<dbReference type="PRINTS" id="PR00237">
    <property type="entry name" value="GPCRRHODOPSN"/>
</dbReference>
<dbReference type="InterPro" id="IPR000276">
    <property type="entry name" value="GPCR_Rhodpsn"/>
</dbReference>
<evidence type="ECO:0000259" key="7">
    <source>
        <dbReference type="PROSITE" id="PS50262"/>
    </source>
</evidence>
<dbReference type="RefSeq" id="XP_013084890.2">
    <property type="nucleotide sequence ID" value="XM_013229436.2"/>
</dbReference>
<evidence type="ECO:0000256" key="6">
    <source>
        <dbReference type="SAM" id="Phobius"/>
    </source>
</evidence>
<dbReference type="GO" id="GO:0016020">
    <property type="term" value="C:membrane"/>
    <property type="evidence" value="ECO:0007669"/>
    <property type="project" value="UniProtKB-SubCell"/>
</dbReference>
<dbReference type="InterPro" id="IPR017452">
    <property type="entry name" value="GPCR_Rhodpsn_7TM"/>
</dbReference>
<comment type="similarity">
    <text evidence="5">Belongs to the G-protein coupled receptor 1 family.</text>
</comment>
<keyword evidence="4 6" id="KW-0472">Membrane</keyword>
<dbReference type="OrthoDB" id="6080755at2759"/>
<feature type="transmembrane region" description="Helical" evidence="6">
    <location>
        <begin position="111"/>
        <end position="133"/>
    </location>
</feature>
<dbReference type="InterPro" id="IPR019427">
    <property type="entry name" value="7TM_GPCR_serpentine_rcpt_Srw"/>
</dbReference>
<dbReference type="PROSITE" id="PS00237">
    <property type="entry name" value="G_PROTEIN_RECEP_F1_1"/>
    <property type="match status" value="1"/>
</dbReference>
<feature type="transmembrane region" description="Helical" evidence="6">
    <location>
        <begin position="33"/>
        <end position="57"/>
    </location>
</feature>
<evidence type="ECO:0000256" key="4">
    <source>
        <dbReference type="ARBA" id="ARBA00023136"/>
    </source>
</evidence>
<dbReference type="AlphaFoldDB" id="A0A2C9KVS2"/>
<dbReference type="Pfam" id="PF10324">
    <property type="entry name" value="7TM_GPCR_Srw"/>
    <property type="match status" value="1"/>
</dbReference>
<reference evidence="8" key="1">
    <citation type="submission" date="2020-05" db="UniProtKB">
        <authorList>
            <consortium name="EnsemblMetazoa"/>
        </authorList>
    </citation>
    <scope>IDENTIFICATION</scope>
    <source>
        <strain evidence="8">BB02</strain>
    </source>
</reference>
<keyword evidence="3 6" id="KW-1133">Transmembrane helix</keyword>
<dbReference type="PROSITE" id="PS50262">
    <property type="entry name" value="G_PROTEIN_RECEP_F1_2"/>
    <property type="match status" value="1"/>
</dbReference>
<proteinExistence type="inferred from homology"/>
<feature type="transmembrane region" description="Helical" evidence="6">
    <location>
        <begin position="323"/>
        <end position="348"/>
    </location>
</feature>
<protein>
    <recommendedName>
        <fullName evidence="7">G-protein coupled receptors family 1 profile domain-containing protein</fullName>
    </recommendedName>
</protein>
<keyword evidence="5" id="KW-0297">G-protein coupled receptor</keyword>
<accession>A0A2C9KVS2</accession>
<dbReference type="SUPFAM" id="SSF81321">
    <property type="entry name" value="Family A G protein-coupled receptor-like"/>
    <property type="match status" value="1"/>
</dbReference>
<evidence type="ECO:0000256" key="5">
    <source>
        <dbReference type="RuleBase" id="RU000688"/>
    </source>
</evidence>
<dbReference type="PANTHER" id="PTHR46641">
    <property type="entry name" value="FMRFAMIDE RECEPTOR-RELATED"/>
    <property type="match status" value="1"/>
</dbReference>
<dbReference type="KEGG" id="bgt:106069711"/>
<feature type="transmembrane region" description="Helical" evidence="6">
    <location>
        <begin position="283"/>
        <end position="303"/>
    </location>
</feature>
<evidence type="ECO:0000256" key="2">
    <source>
        <dbReference type="ARBA" id="ARBA00022692"/>
    </source>
</evidence>
<dbReference type="EnsemblMetazoa" id="BGLB024008-RA">
    <property type="protein sequence ID" value="BGLB024008-PA"/>
    <property type="gene ID" value="BGLB024008"/>
</dbReference>
<keyword evidence="2 5" id="KW-0812">Transmembrane</keyword>
<keyword evidence="5" id="KW-0675">Receptor</keyword>
<name>A0A2C9KVS2_BIOGL</name>
<dbReference type="Gene3D" id="1.20.1070.10">
    <property type="entry name" value="Rhodopsin 7-helix transmembrane proteins"/>
    <property type="match status" value="1"/>
</dbReference>
<sequence length="373" mass="42477">MNTTSLLVQVVKPAPFVPPDLIVTGYMRTVIEIAFDLCICATLCLVGVVTNILDLAVFARQGYKTTVNISMSFIAFFDLVKSLSGLAHRLYGPLLLYDAALAKTWENYTRGSLAFVQTFAVYTCSVLAGYVAVERCLCVLIPFTVKTLLTPRVTWVAMATISIVTNGSFWVVYAFYDYGWDWSPTFNATIGIFKYSEFYWRNLDLVVTYYNIMGIVWPFTSLVIIFVSTVVITYQLRKSSQFRNTSKATSKIPLNAYSYKSEKNESVTGESNTSRLSPRDKQVVKMLLAIIVIYIIALLPRIILFIAKCFEPELYFFKKYHNLFFVLAYSLFILDFINSTVNFFIYIAMSSQFRATLMDMFRPNSSKRIHSLA</sequence>
<dbReference type="InterPro" id="IPR052954">
    <property type="entry name" value="GPCR-Ligand_Int"/>
</dbReference>
<feature type="transmembrane region" description="Helical" evidence="6">
    <location>
        <begin position="209"/>
        <end position="234"/>
    </location>
</feature>
<dbReference type="GO" id="GO:0008528">
    <property type="term" value="F:G protein-coupled peptide receptor activity"/>
    <property type="evidence" value="ECO:0007669"/>
    <property type="project" value="InterPro"/>
</dbReference>
<evidence type="ECO:0000313" key="8">
    <source>
        <dbReference type="EnsemblMetazoa" id="BGLB024008-PA"/>
    </source>
</evidence>
<dbReference type="PANTHER" id="PTHR46641:SF18">
    <property type="entry name" value="G-PROTEIN COUPLED RECEPTORS FAMILY 1 PROFILE DOMAIN-CONTAINING PROTEIN"/>
    <property type="match status" value="1"/>
</dbReference>